<evidence type="ECO:0000313" key="2">
    <source>
        <dbReference type="Proteomes" id="UP000516412"/>
    </source>
</evidence>
<accession>A0A7H1MCJ2</accession>
<dbReference type="RefSeq" id="WP_186999989.1">
    <property type="nucleotide sequence ID" value="NZ_CP060414.2"/>
</dbReference>
<organism evidence="1 2">
    <name type="scientific">Neisseria musculi</name>
    <dbReference type="NCBI Taxonomy" id="1815583"/>
    <lineage>
        <taxon>Bacteria</taxon>
        <taxon>Pseudomonadati</taxon>
        <taxon>Pseudomonadota</taxon>
        <taxon>Betaproteobacteria</taxon>
        <taxon>Neisseriales</taxon>
        <taxon>Neisseriaceae</taxon>
        <taxon>Neisseria</taxon>
    </lineage>
</organism>
<dbReference type="Proteomes" id="UP000516412">
    <property type="component" value="Chromosome"/>
</dbReference>
<dbReference type="CDD" id="cd08054">
    <property type="entry name" value="gp6"/>
    <property type="match status" value="1"/>
</dbReference>
<sequence length="102" mass="11520">MVTLEQIRGHCRIDDDSEDALLEQYRQAALETLKTQTGRNWYGEDAEIPATDPDGLHYTAAAVQALLLLIGGWYQNRESASAQNEIPAAFWHLVQPYRLYGV</sequence>
<dbReference type="AlphaFoldDB" id="A0A7H1MCJ2"/>
<dbReference type="Gene3D" id="1.10.3230.30">
    <property type="entry name" value="Phage gp6-like head-tail connector protein"/>
    <property type="match status" value="1"/>
</dbReference>
<protein>
    <submittedName>
        <fullName evidence="1">Phage gp6-like head-tail connector family protein</fullName>
    </submittedName>
</protein>
<dbReference type="KEGG" id="nmus:H7A79_1630"/>
<dbReference type="InterPro" id="IPR021146">
    <property type="entry name" value="Phage_gp6-like_head-tail"/>
</dbReference>
<evidence type="ECO:0000313" key="1">
    <source>
        <dbReference type="EMBL" id="QNT59357.1"/>
    </source>
</evidence>
<gene>
    <name evidence="1" type="ORF">H7A79_1630</name>
</gene>
<name>A0A7H1MCJ2_9NEIS</name>
<proteinExistence type="predicted"/>
<dbReference type="Pfam" id="PF05135">
    <property type="entry name" value="Phage_connect_1"/>
    <property type="match status" value="1"/>
</dbReference>
<dbReference type="InterPro" id="IPR006450">
    <property type="entry name" value="Phage_HK97_gp6-like"/>
</dbReference>
<keyword evidence="2" id="KW-1185">Reference proteome</keyword>
<dbReference type="EMBL" id="CP060414">
    <property type="protein sequence ID" value="QNT59357.1"/>
    <property type="molecule type" value="Genomic_DNA"/>
</dbReference>
<dbReference type="NCBIfam" id="TIGR01560">
    <property type="entry name" value="put_DNA_pack"/>
    <property type="match status" value="1"/>
</dbReference>
<reference evidence="1" key="1">
    <citation type="submission" date="2024-06" db="EMBL/GenBank/DDBJ databases">
        <title>Complete Genome Sequence of mouse commensal type strain Neisseria musculi.</title>
        <authorList>
            <person name="Thapa E."/>
            <person name="Aluvathingal J."/>
            <person name="Nadendla S."/>
            <person name="Mehta A."/>
            <person name="Tettelin H."/>
            <person name="Weyand N.J."/>
        </authorList>
    </citation>
    <scope>NUCLEOTIDE SEQUENCE</scope>
    <source>
        <strain evidence="1">NW831</strain>
    </source>
</reference>